<name>A0A7S1B281_NOCSC</name>
<organism evidence="2">
    <name type="scientific">Noctiluca scintillans</name>
    <name type="common">Sea sparkle</name>
    <name type="synonym">Red tide dinoflagellate</name>
    <dbReference type="NCBI Taxonomy" id="2966"/>
    <lineage>
        <taxon>Eukaryota</taxon>
        <taxon>Sar</taxon>
        <taxon>Alveolata</taxon>
        <taxon>Dinophyceae</taxon>
        <taxon>Noctilucales</taxon>
        <taxon>Noctilucaceae</taxon>
        <taxon>Noctiluca</taxon>
    </lineage>
</organism>
<evidence type="ECO:0008006" key="3">
    <source>
        <dbReference type="Google" id="ProtNLM"/>
    </source>
</evidence>
<dbReference type="EMBL" id="HBFQ01064474">
    <property type="protein sequence ID" value="CAD8871368.1"/>
    <property type="molecule type" value="Transcribed_RNA"/>
</dbReference>
<proteinExistence type="predicted"/>
<accession>A0A7S1B281</accession>
<dbReference type="AlphaFoldDB" id="A0A7S1B281"/>
<sequence>MQRLLSRCGSAARHSTRARTQARAAIKGPPLTRAQCASALLQEPVPQPSISKAFSDPLAPSAPLPGGQETLNEVIAVLRTRKGTSQVLSFYDVETVVERGVELARNARLEELTIFAEILAENEFRASFRDLLQRTVSERIYNTLEVEALPLVMRLLQASGSLKLYYVELFDFGKTHLDALNAENLSFFLGAAGEEGLRGKHFVDAGVKRAVALAPEMSDEQLTRTWKGLYRFNRDWREFFQVAQPRMLSLLPGLGLSDLMAVYRTAREMRKYPGFIALHSACATRLVQMVPTLSARDCALALKHSAHSPKFRVQVKHLVESIVHVWKHTEDLQHLQNMEIVEAMTALASWGVGDVALLDKLTDLLVARKLDIKYSPNVSLWIGAADALSRAGQIDNAWTDVVLEFAREKPYLDRVSFFQQCALTTHLARLKVCDELAFKNLAEVILTEVELFKSVVDVAPVLHAYATVNYCHEELFNTIYELMLDWLEAESVDLSEPRTREAWVHAVWSFVVAGYHKKDESFPALLDYAFFNIEPHKEGQHYCRRIAQVADAVLMETPEVAEQCQYTDQMRAVRLDSHVRKIVTSDQPFAKKVSWGVGSVLRQLRYPFQLFLRPDESSLYYMDMSLTSRCDEKVGVIAASRHELFTRGLLEERLPPRPSGAFELVTRLLELRGWRMVVVPEWKWAALPDQEAKRAFVEDLVNPQVAQPALK</sequence>
<evidence type="ECO:0000313" key="2">
    <source>
        <dbReference type="EMBL" id="CAD8871368.1"/>
    </source>
</evidence>
<protein>
    <recommendedName>
        <fullName evidence="3">RAP domain-containing protein</fullName>
    </recommendedName>
</protein>
<reference evidence="2" key="1">
    <citation type="submission" date="2021-01" db="EMBL/GenBank/DDBJ databases">
        <authorList>
            <person name="Corre E."/>
            <person name="Pelletier E."/>
            <person name="Niang G."/>
            <person name="Scheremetjew M."/>
            <person name="Finn R."/>
            <person name="Kale V."/>
            <person name="Holt S."/>
            <person name="Cochrane G."/>
            <person name="Meng A."/>
            <person name="Brown T."/>
            <person name="Cohen L."/>
        </authorList>
    </citation>
    <scope>NUCLEOTIDE SEQUENCE</scope>
</reference>
<feature type="region of interest" description="Disordered" evidence="1">
    <location>
        <begin position="1"/>
        <end position="24"/>
    </location>
</feature>
<evidence type="ECO:0000256" key="1">
    <source>
        <dbReference type="SAM" id="MobiDB-lite"/>
    </source>
</evidence>
<gene>
    <name evidence="2" type="ORF">NSCI0253_LOCUS45725</name>
</gene>